<comment type="caution">
    <text evidence="1">The sequence shown here is derived from an EMBL/GenBank/DDBJ whole genome shotgun (WGS) entry which is preliminary data.</text>
</comment>
<accession>A0AAD6HT89</accession>
<proteinExistence type="predicted"/>
<evidence type="ECO:0000313" key="2">
    <source>
        <dbReference type="Proteomes" id="UP001215712"/>
    </source>
</evidence>
<protein>
    <submittedName>
        <fullName evidence="1">Uncharacterized protein</fullName>
    </submittedName>
</protein>
<organism evidence="1 2">
    <name type="scientific">Penicillium malachiteum</name>
    <dbReference type="NCBI Taxonomy" id="1324776"/>
    <lineage>
        <taxon>Eukaryota</taxon>
        <taxon>Fungi</taxon>
        <taxon>Dikarya</taxon>
        <taxon>Ascomycota</taxon>
        <taxon>Pezizomycotina</taxon>
        <taxon>Eurotiomycetes</taxon>
        <taxon>Eurotiomycetidae</taxon>
        <taxon>Eurotiales</taxon>
        <taxon>Aspergillaceae</taxon>
        <taxon>Penicillium</taxon>
    </lineage>
</organism>
<name>A0AAD6HT89_9EURO</name>
<sequence length="62" mass="6781">MKHIAAQINTPAGTQTPIAILTPVDNPEFPPFDEPLWLVEVDADAELEDVGDERVDVDVIVL</sequence>
<reference evidence="1" key="2">
    <citation type="submission" date="2023-01" db="EMBL/GenBank/DDBJ databases">
        <authorList>
            <person name="Petersen C."/>
        </authorList>
    </citation>
    <scope>NUCLEOTIDE SEQUENCE</scope>
    <source>
        <strain evidence="1">IBT 17514</strain>
    </source>
</reference>
<evidence type="ECO:0000313" key="1">
    <source>
        <dbReference type="EMBL" id="KAJ5734210.1"/>
    </source>
</evidence>
<reference evidence="1" key="1">
    <citation type="journal article" date="2023" name="IMA Fungus">
        <title>Comparative genomic study of the Penicillium genus elucidates a diverse pangenome and 15 lateral gene transfer events.</title>
        <authorList>
            <person name="Petersen C."/>
            <person name="Sorensen T."/>
            <person name="Nielsen M.R."/>
            <person name="Sondergaard T.E."/>
            <person name="Sorensen J.L."/>
            <person name="Fitzpatrick D.A."/>
            <person name="Frisvad J.C."/>
            <person name="Nielsen K.L."/>
        </authorList>
    </citation>
    <scope>NUCLEOTIDE SEQUENCE</scope>
    <source>
        <strain evidence="1">IBT 17514</strain>
    </source>
</reference>
<gene>
    <name evidence="1" type="ORF">N7493_002996</name>
</gene>
<keyword evidence="2" id="KW-1185">Reference proteome</keyword>
<dbReference type="AlphaFoldDB" id="A0AAD6HT89"/>
<dbReference type="EMBL" id="JAQJAN010000003">
    <property type="protein sequence ID" value="KAJ5734210.1"/>
    <property type="molecule type" value="Genomic_DNA"/>
</dbReference>
<dbReference type="Proteomes" id="UP001215712">
    <property type="component" value="Unassembled WGS sequence"/>
</dbReference>